<protein>
    <submittedName>
        <fullName evidence="1">Uncharacterized protein</fullName>
    </submittedName>
</protein>
<dbReference type="EMBL" id="CACTIH010005743">
    <property type="protein sequence ID" value="CAA3001209.1"/>
    <property type="molecule type" value="Genomic_DNA"/>
</dbReference>
<evidence type="ECO:0000313" key="2">
    <source>
        <dbReference type="Proteomes" id="UP000594638"/>
    </source>
</evidence>
<gene>
    <name evidence="1" type="ORF">OLEA9_A094251</name>
</gene>
<reference evidence="1 2" key="1">
    <citation type="submission" date="2019-12" db="EMBL/GenBank/DDBJ databases">
        <authorList>
            <person name="Alioto T."/>
            <person name="Alioto T."/>
            <person name="Gomez Garrido J."/>
        </authorList>
    </citation>
    <scope>NUCLEOTIDE SEQUENCE [LARGE SCALE GENOMIC DNA]</scope>
</reference>
<dbReference type="Proteomes" id="UP000594638">
    <property type="component" value="Unassembled WGS sequence"/>
</dbReference>
<feature type="non-terminal residue" evidence="1">
    <location>
        <position position="106"/>
    </location>
</feature>
<organism evidence="1 2">
    <name type="scientific">Olea europaea subsp. europaea</name>
    <dbReference type="NCBI Taxonomy" id="158383"/>
    <lineage>
        <taxon>Eukaryota</taxon>
        <taxon>Viridiplantae</taxon>
        <taxon>Streptophyta</taxon>
        <taxon>Embryophyta</taxon>
        <taxon>Tracheophyta</taxon>
        <taxon>Spermatophyta</taxon>
        <taxon>Magnoliopsida</taxon>
        <taxon>eudicotyledons</taxon>
        <taxon>Gunneridae</taxon>
        <taxon>Pentapetalae</taxon>
        <taxon>asterids</taxon>
        <taxon>lamiids</taxon>
        <taxon>Lamiales</taxon>
        <taxon>Oleaceae</taxon>
        <taxon>Oleeae</taxon>
        <taxon>Olea</taxon>
    </lineage>
</organism>
<evidence type="ECO:0000313" key="1">
    <source>
        <dbReference type="EMBL" id="CAA3001209.1"/>
    </source>
</evidence>
<dbReference type="AlphaFoldDB" id="A0A8S0TAM0"/>
<sequence>MLSMVCNEIQKCFEVEKEGNNKGRLFKTCSNDCEFFNWVKEEANDELSSINEAKNPIVNEEVNEVQSMFESLARIAEKQNLKVSLNVTFCKGKESFEDNGNEKGLA</sequence>
<proteinExistence type="predicted"/>
<name>A0A8S0TAM0_OLEEU</name>
<keyword evidence="2" id="KW-1185">Reference proteome</keyword>
<comment type="caution">
    <text evidence="1">The sequence shown here is derived from an EMBL/GenBank/DDBJ whole genome shotgun (WGS) entry which is preliminary data.</text>
</comment>
<accession>A0A8S0TAM0</accession>
<dbReference type="Gramene" id="OE9A094251T1">
    <property type="protein sequence ID" value="OE9A094251C1"/>
    <property type="gene ID" value="OE9A094251"/>
</dbReference>
<dbReference type="OrthoDB" id="922027at2759"/>